<gene>
    <name evidence="1" type="ORF">DPMN_160692</name>
</gene>
<organism evidence="1 2">
    <name type="scientific">Dreissena polymorpha</name>
    <name type="common">Zebra mussel</name>
    <name type="synonym">Mytilus polymorpha</name>
    <dbReference type="NCBI Taxonomy" id="45954"/>
    <lineage>
        <taxon>Eukaryota</taxon>
        <taxon>Metazoa</taxon>
        <taxon>Spiralia</taxon>
        <taxon>Lophotrochozoa</taxon>
        <taxon>Mollusca</taxon>
        <taxon>Bivalvia</taxon>
        <taxon>Autobranchia</taxon>
        <taxon>Heteroconchia</taxon>
        <taxon>Euheterodonta</taxon>
        <taxon>Imparidentia</taxon>
        <taxon>Neoheterodontei</taxon>
        <taxon>Myida</taxon>
        <taxon>Dreissenoidea</taxon>
        <taxon>Dreissenidae</taxon>
        <taxon>Dreissena</taxon>
    </lineage>
</organism>
<sequence length="92" mass="11109">MKRHNLQQHQTECRTSHILDRILGIEQGDNEEQYINIFKERTTDRWKKLSTNLKTLMKTTQTKTKWTEFCNERLQPDTSLLQNDPRLYADDK</sequence>
<proteinExistence type="predicted"/>
<reference evidence="1" key="2">
    <citation type="submission" date="2020-11" db="EMBL/GenBank/DDBJ databases">
        <authorList>
            <person name="McCartney M.A."/>
            <person name="Auch B."/>
            <person name="Kono T."/>
            <person name="Mallez S."/>
            <person name="Becker A."/>
            <person name="Gohl D.M."/>
            <person name="Silverstein K.A.T."/>
            <person name="Koren S."/>
            <person name="Bechman K.B."/>
            <person name="Herman A."/>
            <person name="Abrahante J.E."/>
            <person name="Garbe J."/>
        </authorList>
    </citation>
    <scope>NUCLEOTIDE SEQUENCE</scope>
    <source>
        <strain evidence="1">Duluth1</strain>
        <tissue evidence="1">Whole animal</tissue>
    </source>
</reference>
<name>A0A9D4EM09_DREPO</name>
<evidence type="ECO:0000313" key="1">
    <source>
        <dbReference type="EMBL" id="KAH3782772.1"/>
    </source>
</evidence>
<dbReference type="EMBL" id="JAIWYP010000008">
    <property type="protein sequence ID" value="KAH3782772.1"/>
    <property type="molecule type" value="Genomic_DNA"/>
</dbReference>
<dbReference type="AlphaFoldDB" id="A0A9D4EM09"/>
<dbReference type="Proteomes" id="UP000828390">
    <property type="component" value="Unassembled WGS sequence"/>
</dbReference>
<accession>A0A9D4EM09</accession>
<comment type="caution">
    <text evidence="1">The sequence shown here is derived from an EMBL/GenBank/DDBJ whole genome shotgun (WGS) entry which is preliminary data.</text>
</comment>
<evidence type="ECO:0000313" key="2">
    <source>
        <dbReference type="Proteomes" id="UP000828390"/>
    </source>
</evidence>
<protein>
    <submittedName>
        <fullName evidence="1">Uncharacterized protein</fullName>
    </submittedName>
</protein>
<keyword evidence="2" id="KW-1185">Reference proteome</keyword>
<reference evidence="1" key="1">
    <citation type="journal article" date="2019" name="bioRxiv">
        <title>The Genome of the Zebra Mussel, Dreissena polymorpha: A Resource for Invasive Species Research.</title>
        <authorList>
            <person name="McCartney M.A."/>
            <person name="Auch B."/>
            <person name="Kono T."/>
            <person name="Mallez S."/>
            <person name="Zhang Y."/>
            <person name="Obille A."/>
            <person name="Becker A."/>
            <person name="Abrahante J.E."/>
            <person name="Garbe J."/>
            <person name="Badalamenti J.P."/>
            <person name="Herman A."/>
            <person name="Mangelson H."/>
            <person name="Liachko I."/>
            <person name="Sullivan S."/>
            <person name="Sone E.D."/>
            <person name="Koren S."/>
            <person name="Silverstein K.A.T."/>
            <person name="Beckman K.B."/>
            <person name="Gohl D.M."/>
        </authorList>
    </citation>
    <scope>NUCLEOTIDE SEQUENCE</scope>
    <source>
        <strain evidence="1">Duluth1</strain>
        <tissue evidence="1">Whole animal</tissue>
    </source>
</reference>
<feature type="non-terminal residue" evidence="1">
    <location>
        <position position="92"/>
    </location>
</feature>